<evidence type="ECO:0000256" key="3">
    <source>
        <dbReference type="ARBA" id="ARBA00022989"/>
    </source>
</evidence>
<feature type="transmembrane region" description="Helical" evidence="7">
    <location>
        <begin position="34"/>
        <end position="62"/>
    </location>
</feature>
<evidence type="ECO:0000313" key="9">
    <source>
        <dbReference type="EMBL" id="KAL3419455.1"/>
    </source>
</evidence>
<dbReference type="EMBL" id="JBFCZG010000008">
    <property type="protein sequence ID" value="KAL3419455.1"/>
    <property type="molecule type" value="Genomic_DNA"/>
</dbReference>
<keyword evidence="3 7" id="KW-1133">Transmembrane helix</keyword>
<evidence type="ECO:0000313" key="10">
    <source>
        <dbReference type="Proteomes" id="UP001629113"/>
    </source>
</evidence>
<comment type="similarity">
    <text evidence="5">Belongs to the SAT4 family.</text>
</comment>
<name>A0ABR4P808_9HELO</name>
<dbReference type="PANTHER" id="PTHR33048">
    <property type="entry name" value="PTH11-LIKE INTEGRAL MEMBRANE PROTEIN (AFU_ORTHOLOGUE AFUA_5G11245)"/>
    <property type="match status" value="1"/>
</dbReference>
<dbReference type="InterPro" id="IPR052337">
    <property type="entry name" value="SAT4-like"/>
</dbReference>
<evidence type="ECO:0000256" key="6">
    <source>
        <dbReference type="SAM" id="MobiDB-lite"/>
    </source>
</evidence>
<accession>A0ABR4P808</accession>
<evidence type="ECO:0000256" key="4">
    <source>
        <dbReference type="ARBA" id="ARBA00023136"/>
    </source>
</evidence>
<dbReference type="Pfam" id="PF20684">
    <property type="entry name" value="Fung_rhodopsin"/>
    <property type="match status" value="1"/>
</dbReference>
<evidence type="ECO:0000259" key="8">
    <source>
        <dbReference type="Pfam" id="PF20684"/>
    </source>
</evidence>
<comment type="caution">
    <text evidence="9">The sequence shown here is derived from an EMBL/GenBank/DDBJ whole genome shotgun (WGS) entry which is preliminary data.</text>
</comment>
<dbReference type="InterPro" id="IPR049326">
    <property type="entry name" value="Rhodopsin_dom_fungi"/>
</dbReference>
<proteinExistence type="inferred from homology"/>
<evidence type="ECO:0000256" key="1">
    <source>
        <dbReference type="ARBA" id="ARBA00004141"/>
    </source>
</evidence>
<feature type="transmembrane region" description="Helical" evidence="7">
    <location>
        <begin position="6"/>
        <end position="22"/>
    </location>
</feature>
<feature type="domain" description="Rhodopsin" evidence="8">
    <location>
        <begin position="16"/>
        <end position="258"/>
    </location>
</feature>
<evidence type="ECO:0000256" key="7">
    <source>
        <dbReference type="SAM" id="Phobius"/>
    </source>
</evidence>
<feature type="region of interest" description="Disordered" evidence="6">
    <location>
        <begin position="270"/>
        <end position="289"/>
    </location>
</feature>
<feature type="transmembrane region" description="Helical" evidence="7">
    <location>
        <begin position="233"/>
        <end position="257"/>
    </location>
</feature>
<dbReference type="Proteomes" id="UP001629113">
    <property type="component" value="Unassembled WGS sequence"/>
</dbReference>
<keyword evidence="10" id="KW-1185">Reference proteome</keyword>
<reference evidence="9 10" key="1">
    <citation type="submission" date="2024-06" db="EMBL/GenBank/DDBJ databases">
        <title>Complete genome of Phlyctema vagabunda strain 19-DSS-EL-015.</title>
        <authorList>
            <person name="Fiorenzani C."/>
        </authorList>
    </citation>
    <scope>NUCLEOTIDE SEQUENCE [LARGE SCALE GENOMIC DNA]</scope>
    <source>
        <strain evidence="9 10">19-DSS-EL-015</strain>
    </source>
</reference>
<keyword evidence="2 7" id="KW-0812">Transmembrane</keyword>
<gene>
    <name evidence="9" type="ORF">PVAG01_09677</name>
</gene>
<keyword evidence="4 7" id="KW-0472">Membrane</keyword>
<protein>
    <submittedName>
        <fullName evidence="9">CFEM domain-containing protein</fullName>
    </submittedName>
</protein>
<evidence type="ECO:0000256" key="2">
    <source>
        <dbReference type="ARBA" id="ARBA00022692"/>
    </source>
</evidence>
<feature type="transmembrane region" description="Helical" evidence="7">
    <location>
        <begin position="82"/>
        <end position="102"/>
    </location>
</feature>
<feature type="transmembrane region" description="Helical" evidence="7">
    <location>
        <begin position="196"/>
        <end position="221"/>
    </location>
</feature>
<comment type="subcellular location">
    <subcellularLocation>
        <location evidence="1">Membrane</location>
        <topology evidence="1">Multi-pass membrane protein</topology>
    </subcellularLocation>
</comment>
<feature type="transmembrane region" description="Helical" evidence="7">
    <location>
        <begin position="109"/>
        <end position="131"/>
    </location>
</feature>
<evidence type="ECO:0000256" key="5">
    <source>
        <dbReference type="ARBA" id="ARBA00038359"/>
    </source>
</evidence>
<dbReference type="PANTHER" id="PTHR33048:SF160">
    <property type="entry name" value="SAT4 FAMILY MEMBRANE PROTEIN"/>
    <property type="match status" value="1"/>
</dbReference>
<organism evidence="9 10">
    <name type="scientific">Phlyctema vagabunda</name>
    <dbReference type="NCBI Taxonomy" id="108571"/>
    <lineage>
        <taxon>Eukaryota</taxon>
        <taxon>Fungi</taxon>
        <taxon>Dikarya</taxon>
        <taxon>Ascomycota</taxon>
        <taxon>Pezizomycotina</taxon>
        <taxon>Leotiomycetes</taxon>
        <taxon>Helotiales</taxon>
        <taxon>Dermateaceae</taxon>
        <taxon>Phlyctema</taxon>
    </lineage>
</organism>
<sequence length="343" mass="38610">MSSAGFGAVAMGSVLVRLWARWKLFGRFGADDWVIAVAGILCLVFTILGCVAVFEGFGLNIWDIPADRISTAFKVFYIDEPFYVALLALTKVSIILFLLRIFPTRNFRISAYIVMGYVTIFGIALTLTATFQCIPISTNWKIWKERHDHSRPRCISANTQSYVHSATCIIQDILILGLPIPSLVMLKVARIRKFDLFLMFGIGILVTVVSCVRLQFLVLFAKSDNLTWDNSDAMYWSAMEVFASFLITSLPAIRALLSDRFPSWFSTAQRISQPGEDPKPSSSHSHTPHALHRIDNARLNADKQKEKIRIHVVIEQQRLERSMPLAHASSSHDLGEIGVRTYI</sequence>
<feature type="transmembrane region" description="Helical" evidence="7">
    <location>
        <begin position="162"/>
        <end position="184"/>
    </location>
</feature>